<dbReference type="Pfam" id="PF20251">
    <property type="entry name" value="Big_14"/>
    <property type="match status" value="1"/>
</dbReference>
<dbReference type="OrthoDB" id="2085239at2"/>
<keyword evidence="4" id="KW-1185">Reference proteome</keyword>
<dbReference type="EMBL" id="CP019640">
    <property type="protein sequence ID" value="AQQ52216.1"/>
    <property type="molecule type" value="Genomic_DNA"/>
</dbReference>
<reference evidence="3 4" key="1">
    <citation type="submission" date="2017-02" db="EMBL/GenBank/DDBJ databases">
        <title>The complete genomic sequence of a novel cold adapted crude oil-degrading bacterium Planococcus qaidamina Y42.</title>
        <authorList>
            <person name="Yang R."/>
        </authorList>
    </citation>
    <scope>NUCLEOTIDE SEQUENCE [LARGE SCALE GENOMIC DNA]</scope>
    <source>
        <strain evidence="3 4">Y42</strain>
    </source>
</reference>
<accession>A0A1Q2KVS3</accession>
<evidence type="ECO:0000313" key="4">
    <source>
        <dbReference type="Proteomes" id="UP000188184"/>
    </source>
</evidence>
<dbReference type="PROSITE" id="PS51257">
    <property type="entry name" value="PROKAR_LIPOPROTEIN"/>
    <property type="match status" value="1"/>
</dbReference>
<dbReference type="AlphaFoldDB" id="A0A1Q2KVS3"/>
<name>A0A1Q2KVS3_9BACL</name>
<dbReference type="RefSeq" id="WP_077588088.1">
    <property type="nucleotide sequence ID" value="NZ_CP019640.1"/>
</dbReference>
<protein>
    <recommendedName>
        <fullName evidence="2">Bacterial Ig-like domain-containing protein</fullName>
    </recommendedName>
</protein>
<dbReference type="Proteomes" id="UP000188184">
    <property type="component" value="Chromosome"/>
</dbReference>
<gene>
    <name evidence="3" type="ORF">B0X71_03200</name>
</gene>
<dbReference type="InterPro" id="IPR046878">
    <property type="entry name" value="Big_14"/>
</dbReference>
<evidence type="ECO:0000256" key="1">
    <source>
        <dbReference type="SAM" id="MobiDB-lite"/>
    </source>
</evidence>
<evidence type="ECO:0000259" key="2">
    <source>
        <dbReference type="Pfam" id="PF20251"/>
    </source>
</evidence>
<dbReference type="KEGG" id="pmar:B0X71_03200"/>
<sequence>MKRSLLLLLAAIGLVGCTEPEPEPPTIAEPASEPGRTEELPDEVAEGEFAAWIYTDQETYNLPVEEIKVTIENVGEEPMVTGEAMRLEKLEEGVWMPQLAGMEFTQEALDIQPGETLIGTVPIDFMEEPLTAGAYRVTKRVAPKSMDALTFHEIAATFEVTE</sequence>
<organism evidence="3 4">
    <name type="scientific">Planococcus lenghuensis</name>
    <dbReference type="NCBI Taxonomy" id="2213202"/>
    <lineage>
        <taxon>Bacteria</taxon>
        <taxon>Bacillati</taxon>
        <taxon>Bacillota</taxon>
        <taxon>Bacilli</taxon>
        <taxon>Bacillales</taxon>
        <taxon>Caryophanaceae</taxon>
        <taxon>Planococcus</taxon>
    </lineage>
</organism>
<proteinExistence type="predicted"/>
<evidence type="ECO:0000313" key="3">
    <source>
        <dbReference type="EMBL" id="AQQ52216.1"/>
    </source>
</evidence>
<feature type="domain" description="Bacterial Ig-like" evidence="2">
    <location>
        <begin position="49"/>
        <end position="158"/>
    </location>
</feature>
<feature type="region of interest" description="Disordered" evidence="1">
    <location>
        <begin position="18"/>
        <end position="38"/>
    </location>
</feature>